<dbReference type="PIRSF" id="PIRSF000729">
    <property type="entry name" value="GK"/>
    <property type="match status" value="1"/>
</dbReference>
<dbReference type="Pfam" id="PF01472">
    <property type="entry name" value="PUA"/>
    <property type="match status" value="1"/>
</dbReference>
<dbReference type="PROSITE" id="PS50890">
    <property type="entry name" value="PUA"/>
    <property type="match status" value="1"/>
</dbReference>
<evidence type="ECO:0000313" key="10">
    <source>
        <dbReference type="EMBL" id="KNE21840.1"/>
    </source>
</evidence>
<dbReference type="SUPFAM" id="SSF53633">
    <property type="entry name" value="Carbamate kinase-like"/>
    <property type="match status" value="1"/>
</dbReference>
<dbReference type="GO" id="GO:0055129">
    <property type="term" value="P:L-proline biosynthetic process"/>
    <property type="evidence" value="ECO:0007669"/>
    <property type="project" value="UniProtKB-UniRule"/>
</dbReference>
<dbReference type="OrthoDB" id="9804434at2"/>
<organism evidence="10 11">
    <name type="scientific">Virgibacillus pantothenticus</name>
    <dbReference type="NCBI Taxonomy" id="1473"/>
    <lineage>
        <taxon>Bacteria</taxon>
        <taxon>Bacillati</taxon>
        <taxon>Bacillota</taxon>
        <taxon>Bacilli</taxon>
        <taxon>Bacillales</taxon>
        <taxon>Bacillaceae</taxon>
        <taxon>Virgibacillus</taxon>
    </lineage>
</organism>
<comment type="pathway">
    <text evidence="8">Amino-acid biosynthesis; L-proline biosynthesis; L-glutamate 5-semialdehyde from L-glutamate: step 1/2.</text>
</comment>
<keyword evidence="5 8" id="KW-0547">Nucleotide-binding</keyword>
<feature type="binding site" evidence="8">
    <location>
        <begin position="168"/>
        <end position="169"/>
    </location>
    <ligand>
        <name>ATP</name>
        <dbReference type="ChEBI" id="CHEBI:30616"/>
    </ligand>
</feature>
<dbReference type="InterPro" id="IPR019797">
    <property type="entry name" value="Glutamate_5-kinase_CS"/>
</dbReference>
<feature type="binding site" evidence="8">
    <location>
        <position position="148"/>
    </location>
    <ligand>
        <name>substrate</name>
    </ligand>
</feature>
<comment type="similarity">
    <text evidence="8">Belongs to the glutamate 5-kinase family.</text>
</comment>
<dbReference type="PROSITE" id="PS00902">
    <property type="entry name" value="GLUTAMATE_5_KINASE"/>
    <property type="match status" value="1"/>
</dbReference>
<evidence type="ECO:0000313" key="11">
    <source>
        <dbReference type="Proteomes" id="UP000036780"/>
    </source>
</evidence>
<keyword evidence="11" id="KW-1185">Reference proteome</keyword>
<dbReference type="GeneID" id="66869562"/>
<dbReference type="Pfam" id="PF00696">
    <property type="entry name" value="AA_kinase"/>
    <property type="match status" value="1"/>
</dbReference>
<dbReference type="PANTHER" id="PTHR43654">
    <property type="entry name" value="GLUTAMATE 5-KINASE"/>
    <property type="match status" value="1"/>
</dbReference>
<evidence type="ECO:0000256" key="4">
    <source>
        <dbReference type="ARBA" id="ARBA00022679"/>
    </source>
</evidence>
<evidence type="ECO:0000259" key="9">
    <source>
        <dbReference type="SMART" id="SM00359"/>
    </source>
</evidence>
<dbReference type="PANTHER" id="PTHR43654:SF1">
    <property type="entry name" value="ISOPENTENYL PHOSPHATE KINASE"/>
    <property type="match status" value="1"/>
</dbReference>
<evidence type="ECO:0000256" key="5">
    <source>
        <dbReference type="ARBA" id="ARBA00022741"/>
    </source>
</evidence>
<dbReference type="PATRIC" id="fig|1473.5.peg.3587"/>
<dbReference type="InterPro" id="IPR005715">
    <property type="entry name" value="Glu_5kinase/COase_Synthase"/>
</dbReference>
<dbReference type="UniPathway" id="UPA00098">
    <property type="reaction ID" value="UER00359"/>
</dbReference>
<dbReference type="InterPro" id="IPR002478">
    <property type="entry name" value="PUA"/>
</dbReference>
<evidence type="ECO:0000256" key="8">
    <source>
        <dbReference type="HAMAP-Rule" id="MF_00456"/>
    </source>
</evidence>
<evidence type="ECO:0000256" key="2">
    <source>
        <dbReference type="ARBA" id="ARBA00022605"/>
    </source>
</evidence>
<keyword evidence="4 8" id="KW-0808">Transferase</keyword>
<dbReference type="InterPro" id="IPR001048">
    <property type="entry name" value="Asp/Glu/Uridylate_kinase"/>
</dbReference>
<comment type="caution">
    <text evidence="10">The sequence shown here is derived from an EMBL/GenBank/DDBJ whole genome shotgun (WGS) entry which is preliminary data.</text>
</comment>
<comment type="subcellular location">
    <subcellularLocation>
        <location evidence="8">Cytoplasm</location>
    </subcellularLocation>
</comment>
<dbReference type="Gene3D" id="2.30.130.10">
    <property type="entry name" value="PUA domain"/>
    <property type="match status" value="1"/>
</dbReference>
<dbReference type="GO" id="GO:0004349">
    <property type="term" value="F:glutamate 5-kinase activity"/>
    <property type="evidence" value="ECO:0007669"/>
    <property type="project" value="UniProtKB-UniRule"/>
</dbReference>
<evidence type="ECO:0000256" key="1">
    <source>
        <dbReference type="ARBA" id="ARBA00022490"/>
    </source>
</evidence>
<dbReference type="CDD" id="cd04242">
    <property type="entry name" value="AAK_G5K_ProB"/>
    <property type="match status" value="1"/>
</dbReference>
<keyword evidence="3 8" id="KW-0641">Proline biosynthesis</keyword>
<feature type="binding site" evidence="8">
    <location>
        <begin position="210"/>
        <end position="216"/>
    </location>
    <ligand>
        <name>ATP</name>
        <dbReference type="ChEBI" id="CHEBI:30616"/>
    </ligand>
</feature>
<evidence type="ECO:0000256" key="6">
    <source>
        <dbReference type="ARBA" id="ARBA00022777"/>
    </source>
</evidence>
<keyword evidence="1 8" id="KW-0963">Cytoplasm</keyword>
<proteinExistence type="inferred from homology"/>
<protein>
    <recommendedName>
        <fullName evidence="8">Glutamate 5-kinase</fullName>
        <ecNumber evidence="8">2.7.2.11</ecNumber>
    </recommendedName>
    <alternativeName>
        <fullName evidence="8">Gamma-glutamyl kinase</fullName>
        <shortName evidence="8">GK</shortName>
    </alternativeName>
</protein>
<dbReference type="InterPro" id="IPR015947">
    <property type="entry name" value="PUA-like_sf"/>
</dbReference>
<feature type="domain" description="PUA" evidence="9">
    <location>
        <begin position="277"/>
        <end position="358"/>
    </location>
</feature>
<dbReference type="RefSeq" id="WP_050350119.1">
    <property type="nucleotide sequence ID" value="NZ_BOSN01000005.1"/>
</dbReference>
<dbReference type="InterPro" id="IPR011529">
    <property type="entry name" value="Glu_5kinase"/>
</dbReference>
<dbReference type="GO" id="GO:0005829">
    <property type="term" value="C:cytosol"/>
    <property type="evidence" value="ECO:0007669"/>
    <property type="project" value="TreeGrafter"/>
</dbReference>
<comment type="function">
    <text evidence="8">Catalyzes the transfer of a phosphate group to glutamate to form L-glutamate 5-phosphate.</text>
</comment>
<dbReference type="Gene3D" id="3.40.1160.10">
    <property type="entry name" value="Acetylglutamate kinase-like"/>
    <property type="match status" value="2"/>
</dbReference>
<dbReference type="InterPro" id="IPR036393">
    <property type="entry name" value="AceGlu_kinase-like_sf"/>
</dbReference>
<dbReference type="SUPFAM" id="SSF88697">
    <property type="entry name" value="PUA domain-like"/>
    <property type="match status" value="1"/>
</dbReference>
<dbReference type="Proteomes" id="UP000036780">
    <property type="component" value="Unassembled WGS sequence"/>
</dbReference>
<reference evidence="11" key="1">
    <citation type="submission" date="2015-07" db="EMBL/GenBank/DDBJ databases">
        <title>Fjat-10053 dsm26.</title>
        <authorList>
            <person name="Liu B."/>
            <person name="Wang J."/>
            <person name="Zhu Y."/>
            <person name="Liu G."/>
            <person name="Chen Q."/>
            <person name="Chen Z."/>
            <person name="Lan J."/>
            <person name="Che J."/>
            <person name="Ge C."/>
            <person name="Shi H."/>
            <person name="Pan Z."/>
            <person name="Liu X."/>
        </authorList>
    </citation>
    <scope>NUCLEOTIDE SEQUENCE [LARGE SCALE GENOMIC DNA]</scope>
    <source>
        <strain evidence="11">DSM 26</strain>
    </source>
</reference>
<comment type="catalytic activity">
    <reaction evidence="8">
        <text>L-glutamate + ATP = L-glutamyl 5-phosphate + ADP</text>
        <dbReference type="Rhea" id="RHEA:14877"/>
        <dbReference type="ChEBI" id="CHEBI:29985"/>
        <dbReference type="ChEBI" id="CHEBI:30616"/>
        <dbReference type="ChEBI" id="CHEBI:58274"/>
        <dbReference type="ChEBI" id="CHEBI:456216"/>
        <dbReference type="EC" id="2.7.2.11"/>
    </reaction>
</comment>
<gene>
    <name evidence="8" type="primary">proB</name>
    <name evidence="10" type="ORF">AFK71_03255</name>
</gene>
<sequence length="363" mass="39395">MSKQRVVVKIGSSSLTNAHGEMDEAKLAEHVQAIAKLRQLNHDVILVSSGAVAAGFSQIGYASRPVTLKGKQAAAAAGQGLLIQAYMEKFAEHDLRAAQLLLTRDDFKDRERYKNAFNTLMELLERRVIPIINENDTVSIKELTFGDNDMLSALVSGIVHADQLIMLTDINGLYNENPRQNPHAIKYDYLDRITEEMIAQADQHGSSVGTGGMKSKLEAAKMALSLGVSVFIGTGKGGEKLSQIIEGSGDGTYITNPTKGSITTNKQWIALHSEPVGQVYVDHGAEEAILYQGASLLAAGIRKVQGDFKAGDVVEVYGKNGLIGKGEVSCSADVVMKELQLRSSDKDCLSSRVIHRDRWVRLT</sequence>
<dbReference type="EMBL" id="LGTO01000004">
    <property type="protein sequence ID" value="KNE21840.1"/>
    <property type="molecule type" value="Genomic_DNA"/>
</dbReference>
<dbReference type="GO" id="GO:0003723">
    <property type="term" value="F:RNA binding"/>
    <property type="evidence" value="ECO:0007669"/>
    <property type="project" value="InterPro"/>
</dbReference>
<dbReference type="InterPro" id="IPR041739">
    <property type="entry name" value="G5K_ProB"/>
</dbReference>
<name>A0A0L0QT04_VIRPA</name>
<keyword evidence="7 8" id="KW-0067">ATP-binding</keyword>
<keyword evidence="2 8" id="KW-0028">Amino-acid biosynthesis</keyword>
<dbReference type="NCBIfam" id="TIGR01027">
    <property type="entry name" value="proB"/>
    <property type="match status" value="1"/>
</dbReference>
<dbReference type="EC" id="2.7.2.11" evidence="8"/>
<feature type="binding site" evidence="8">
    <location>
        <position position="136"/>
    </location>
    <ligand>
        <name>substrate</name>
    </ligand>
</feature>
<feature type="binding site" evidence="8">
    <location>
        <position position="49"/>
    </location>
    <ligand>
        <name>substrate</name>
    </ligand>
</feature>
<dbReference type="PRINTS" id="PR00474">
    <property type="entry name" value="GLU5KINASE"/>
</dbReference>
<evidence type="ECO:0000256" key="7">
    <source>
        <dbReference type="ARBA" id="ARBA00022840"/>
    </source>
</evidence>
<evidence type="ECO:0000256" key="3">
    <source>
        <dbReference type="ARBA" id="ARBA00022650"/>
    </source>
</evidence>
<dbReference type="AlphaFoldDB" id="A0A0L0QT04"/>
<dbReference type="SMART" id="SM00359">
    <property type="entry name" value="PUA"/>
    <property type="match status" value="1"/>
</dbReference>
<dbReference type="InterPro" id="IPR001057">
    <property type="entry name" value="Glu/AcGlu_kinase"/>
</dbReference>
<dbReference type="GO" id="GO:0005524">
    <property type="term" value="F:ATP binding"/>
    <property type="evidence" value="ECO:0007669"/>
    <property type="project" value="UniProtKB-KW"/>
</dbReference>
<dbReference type="HAMAP" id="MF_00456">
    <property type="entry name" value="ProB"/>
    <property type="match status" value="1"/>
</dbReference>
<accession>A0A0L0QT04</accession>
<dbReference type="InterPro" id="IPR036974">
    <property type="entry name" value="PUA_sf"/>
</dbReference>
<dbReference type="FunFam" id="3.40.1160.10:FF:000018">
    <property type="entry name" value="Glutamate 5-kinase"/>
    <property type="match status" value="1"/>
</dbReference>
<keyword evidence="6 8" id="KW-0418">Kinase</keyword>
<dbReference type="CDD" id="cd21157">
    <property type="entry name" value="PUA_G5K"/>
    <property type="match status" value="1"/>
</dbReference>
<feature type="binding site" evidence="8">
    <location>
        <position position="9"/>
    </location>
    <ligand>
        <name>ATP</name>
        <dbReference type="ChEBI" id="CHEBI:30616"/>
    </ligand>
</feature>